<dbReference type="Proteomes" id="UP000276128">
    <property type="component" value="Unassembled WGS sequence"/>
</dbReference>
<evidence type="ECO:0000256" key="1">
    <source>
        <dbReference type="SAM" id="Coils"/>
    </source>
</evidence>
<accession>A0A430J6Q0</accession>
<protein>
    <submittedName>
        <fullName evidence="3">Uncharacterized protein</fullName>
    </submittedName>
</protein>
<gene>
    <name evidence="3" type="ORF">EJQ19_26055</name>
</gene>
<proteinExistence type="predicted"/>
<keyword evidence="4" id="KW-1185">Reference proteome</keyword>
<evidence type="ECO:0000313" key="4">
    <source>
        <dbReference type="Proteomes" id="UP000276128"/>
    </source>
</evidence>
<organism evidence="3 4">
    <name type="scientific">Paenibacillus whitsoniae</name>
    <dbReference type="NCBI Taxonomy" id="2496558"/>
    <lineage>
        <taxon>Bacteria</taxon>
        <taxon>Bacillati</taxon>
        <taxon>Bacillota</taxon>
        <taxon>Bacilli</taxon>
        <taxon>Bacillales</taxon>
        <taxon>Paenibacillaceae</taxon>
        <taxon>Paenibacillus</taxon>
    </lineage>
</organism>
<sequence length="177" mass="20102">MKREDLITPAELQALLGDKGGELQEFAPDEPIGAQHLSALQQAVVLLSRQVAELQEQLQGHFQEQHLRHEQLLRQFQHHLEYKLYEQMMNGVILQRTPVAQQQEKLPGETPAADSAALTAAVSPFDPSAERHPALIPPLADAPSTEEPEEIPPTYSRVKSYRKIRKRKKSFLERLFE</sequence>
<comment type="caution">
    <text evidence="3">The sequence shown here is derived from an EMBL/GenBank/DDBJ whole genome shotgun (WGS) entry which is preliminary data.</text>
</comment>
<evidence type="ECO:0000256" key="2">
    <source>
        <dbReference type="SAM" id="MobiDB-lite"/>
    </source>
</evidence>
<dbReference type="RefSeq" id="WP_126144164.1">
    <property type="nucleotide sequence ID" value="NZ_RXHU01000087.1"/>
</dbReference>
<dbReference type="EMBL" id="RXHU01000087">
    <property type="protein sequence ID" value="RTE04842.1"/>
    <property type="molecule type" value="Genomic_DNA"/>
</dbReference>
<evidence type="ECO:0000313" key="3">
    <source>
        <dbReference type="EMBL" id="RTE04842.1"/>
    </source>
</evidence>
<dbReference type="AlphaFoldDB" id="A0A430J6Q0"/>
<reference evidence="3 4" key="1">
    <citation type="submission" date="2018-12" db="EMBL/GenBank/DDBJ databases">
        <title>Bacillus ochoae sp. nov., Paenibacillus whitsoniae sp. nov., Paenibacillus spiritus sp. nov. Isolated from the Mars Exploration Rover during spacecraft assembly.</title>
        <authorList>
            <person name="Seuylemezian A."/>
            <person name="Vaishampayan P."/>
        </authorList>
    </citation>
    <scope>NUCLEOTIDE SEQUENCE [LARGE SCALE GENOMIC DNA]</scope>
    <source>
        <strain evidence="3 4">MER 54</strain>
    </source>
</reference>
<name>A0A430J6Q0_9BACL</name>
<keyword evidence="1" id="KW-0175">Coiled coil</keyword>
<feature type="region of interest" description="Disordered" evidence="2">
    <location>
        <begin position="124"/>
        <end position="155"/>
    </location>
</feature>
<dbReference type="OrthoDB" id="2608159at2"/>
<feature type="coiled-coil region" evidence="1">
    <location>
        <begin position="37"/>
        <end position="64"/>
    </location>
</feature>